<dbReference type="EMBL" id="JAHYBZ010000021">
    <property type="protein sequence ID" value="MBW6402086.1"/>
    <property type="molecule type" value="Genomic_DNA"/>
</dbReference>
<name>A0ABS7AIJ2_9PROT</name>
<sequence length="431" mass="44781">MSGLLSGLGAVTSLFDGLFGASFRGVDFDIPDTRQEVGRRVQRFFFPGRDDTVHQDLGALEGPIAIRGLIIGADYVERARALRAAFLEEGPGTLVHPWLGEIEVVLAQPASITFSDREIRLARFDATFERAPTTAGGGLFDTLADLLDQVQQLRAQVRATIGRILAPIRLTVAVIGGVQGFVASAASTWRGIITAGQGLAGLGNALDAGFRGMAEVGVLTADRDYGGAVSDVLEAVPSKIAEAGAPPLRPAIGPAAGATTPGIVIVPEAATTALLDGADALAAIAAPVPSLALAAAVQARLEAVVAASTIDHVSQQDAIAWRDRLDAALTASASDAAVLARTAPIEGQALWSAVVAVRDAVLADYNDRIGRLPAVRVLPPRATAVSAWAIAHDLVGDDPAAVRAMMEDLVRRNRIRHPAIVPADLPLEYLA</sequence>
<feature type="domain" description="DNA circulation N-terminal" evidence="1">
    <location>
        <begin position="21"/>
        <end position="104"/>
    </location>
</feature>
<proteinExistence type="predicted"/>
<dbReference type="Proteomes" id="UP001196565">
    <property type="component" value="Unassembled WGS sequence"/>
</dbReference>
<dbReference type="RefSeq" id="WP_219766951.1">
    <property type="nucleotide sequence ID" value="NZ_JAHYBZ010000021.1"/>
</dbReference>
<evidence type="ECO:0000313" key="3">
    <source>
        <dbReference type="Proteomes" id="UP001196565"/>
    </source>
</evidence>
<gene>
    <name evidence="2" type="ORF">KPL78_29840</name>
</gene>
<dbReference type="InterPro" id="IPR009826">
    <property type="entry name" value="DNA_circ_N"/>
</dbReference>
<evidence type="ECO:0000313" key="2">
    <source>
        <dbReference type="EMBL" id="MBW6402086.1"/>
    </source>
</evidence>
<dbReference type="Pfam" id="PF07157">
    <property type="entry name" value="DNA_circ_N"/>
    <property type="match status" value="1"/>
</dbReference>
<evidence type="ECO:0000259" key="1">
    <source>
        <dbReference type="Pfam" id="PF07157"/>
    </source>
</evidence>
<keyword evidence="3" id="KW-1185">Reference proteome</keyword>
<accession>A0ABS7AIJ2</accession>
<protein>
    <submittedName>
        <fullName evidence="2">DNA circularization N-terminal domain-containing protein</fullName>
    </submittedName>
</protein>
<comment type="caution">
    <text evidence="2">The sequence shown here is derived from an EMBL/GenBank/DDBJ whole genome shotgun (WGS) entry which is preliminary data.</text>
</comment>
<reference evidence="2 3" key="1">
    <citation type="submission" date="2021-07" db="EMBL/GenBank/DDBJ databases">
        <authorList>
            <person name="So Y."/>
        </authorList>
    </citation>
    <scope>NUCLEOTIDE SEQUENCE [LARGE SCALE GENOMIC DNA]</scope>
    <source>
        <strain evidence="2 3">HJA6</strain>
    </source>
</reference>
<organism evidence="2 3">
    <name type="scientific">Roseomonas alba</name>
    <dbReference type="NCBI Taxonomy" id="2846776"/>
    <lineage>
        <taxon>Bacteria</taxon>
        <taxon>Pseudomonadati</taxon>
        <taxon>Pseudomonadota</taxon>
        <taxon>Alphaproteobacteria</taxon>
        <taxon>Acetobacterales</taxon>
        <taxon>Roseomonadaceae</taxon>
        <taxon>Roseomonas</taxon>
    </lineage>
</organism>